<gene>
    <name evidence="1" type="ORF">FHR96_001068</name>
</gene>
<comment type="caution">
    <text evidence="1">The sequence shown here is derived from an EMBL/GenBank/DDBJ whole genome shotgun (WGS) entry which is preliminary data.</text>
</comment>
<evidence type="ECO:0000313" key="1">
    <source>
        <dbReference type="EMBL" id="MBB3140216.1"/>
    </source>
</evidence>
<protein>
    <submittedName>
        <fullName evidence="1">Uncharacterized protein</fullName>
    </submittedName>
</protein>
<dbReference type="AlphaFoldDB" id="A0A7W5BW29"/>
<proteinExistence type="predicted"/>
<dbReference type="Proteomes" id="UP000525987">
    <property type="component" value="Unassembled WGS sequence"/>
</dbReference>
<name>A0A7W5BW29_9GAMM</name>
<evidence type="ECO:0000313" key="2">
    <source>
        <dbReference type="Proteomes" id="UP000525987"/>
    </source>
</evidence>
<dbReference type="RefSeq" id="WP_183386626.1">
    <property type="nucleotide sequence ID" value="NZ_JACHXM010000003.1"/>
</dbReference>
<reference evidence="1 2" key="1">
    <citation type="submission" date="2020-08" db="EMBL/GenBank/DDBJ databases">
        <title>Genomic Encyclopedia of Type Strains, Phase III (KMG-III): the genomes of soil and plant-associated and newly described type strains.</title>
        <authorList>
            <person name="Whitman W."/>
        </authorList>
    </citation>
    <scope>NUCLEOTIDE SEQUENCE [LARGE SCALE GENOMIC DNA]</scope>
    <source>
        <strain evidence="1 2">CECT 5995</strain>
    </source>
</reference>
<accession>A0A7W5BW29</accession>
<organism evidence="1 2">
    <name type="scientific">Halomonas organivorans</name>
    <dbReference type="NCBI Taxonomy" id="257772"/>
    <lineage>
        <taxon>Bacteria</taxon>
        <taxon>Pseudomonadati</taxon>
        <taxon>Pseudomonadota</taxon>
        <taxon>Gammaproteobacteria</taxon>
        <taxon>Oceanospirillales</taxon>
        <taxon>Halomonadaceae</taxon>
        <taxon>Halomonas</taxon>
    </lineage>
</organism>
<dbReference type="EMBL" id="JACHXM010000003">
    <property type="protein sequence ID" value="MBB3140216.1"/>
    <property type="molecule type" value="Genomic_DNA"/>
</dbReference>
<keyword evidence="2" id="KW-1185">Reference proteome</keyword>
<sequence>MEISFGSADEVTGKVLTRFQMNEDTPEGHFQCIEIDVWVPDLDSLSERQRHSKQEALSMLRRAVATLEENLDE</sequence>